<proteinExistence type="inferred from homology"/>
<comment type="function">
    <text evidence="4">Required for resistance to DNA-damaging agents.</text>
</comment>
<evidence type="ECO:0000259" key="5">
    <source>
        <dbReference type="Pfam" id="PF00582"/>
    </source>
</evidence>
<feature type="domain" description="UspA" evidence="5">
    <location>
        <begin position="174"/>
        <end position="298"/>
    </location>
</feature>
<evidence type="ECO:0000313" key="6">
    <source>
        <dbReference type="EMBL" id="AHZ67322.1"/>
    </source>
</evidence>
<dbReference type="PANTHER" id="PTHR47892:SF1">
    <property type="entry name" value="UNIVERSAL STRESS PROTEIN E"/>
    <property type="match status" value="1"/>
</dbReference>
<organism evidence="6 7">
    <name type="scientific">Pseudomonas mandelii JR-1</name>
    <dbReference type="NCBI Taxonomy" id="1147786"/>
    <lineage>
        <taxon>Bacteria</taxon>
        <taxon>Pseudomonadati</taxon>
        <taxon>Pseudomonadota</taxon>
        <taxon>Gammaproteobacteria</taxon>
        <taxon>Pseudomonadales</taxon>
        <taxon>Pseudomonadaceae</taxon>
        <taxon>Pseudomonas</taxon>
    </lineage>
</organism>
<dbReference type="GO" id="GO:0005737">
    <property type="term" value="C:cytoplasm"/>
    <property type="evidence" value="ECO:0007669"/>
    <property type="project" value="UniProtKB-SubCell"/>
</dbReference>
<protein>
    <submittedName>
        <fullName evidence="6">Universal stress protein</fullName>
    </submittedName>
</protein>
<gene>
    <name evidence="6" type="ORF">OU5_0243</name>
</gene>
<evidence type="ECO:0000256" key="4">
    <source>
        <dbReference type="ARBA" id="ARBA00037131"/>
    </source>
</evidence>
<dbReference type="Pfam" id="PF00582">
    <property type="entry name" value="Usp"/>
    <property type="match status" value="1"/>
</dbReference>
<dbReference type="EMBL" id="CP005960">
    <property type="protein sequence ID" value="AHZ67322.1"/>
    <property type="molecule type" value="Genomic_DNA"/>
</dbReference>
<evidence type="ECO:0000313" key="7">
    <source>
        <dbReference type="Proteomes" id="UP000026913"/>
    </source>
</evidence>
<sequence>MAHYQRLLLIANPNLKEAPALLRAIALARASGAMLDVRAFIEPAAMAHVWEENRDEEGDQRYQRHYLHWRDQTLQGLNAQGLDVNVQVVFTCDPLLDIVKCVEELKPDLVIKDVTVDPVLGRVFVTPLDYHLLRGCPVALHLVNQVHHELPHQIVAAVDLFDTVTQIRDVNDAIIQAAHTLAVQCDASLHLLYAYDLSPAFNGDTPLITGCWNVAFMDELRASLHQAFNTLAERYGIAPERRHFFMGLPMPVISAFVDDYQADVVVMGTLHRVGTNRFIGSTMERALYSLQGSILAVRQSDSCVEENM</sequence>
<reference evidence="6 7" key="1">
    <citation type="journal article" date="2012" name="J. Bacteriol.">
        <title>Genome sequence of cold-adapted Pseudomonas mandelii strain JR-1.</title>
        <authorList>
            <person name="Jang S.H."/>
            <person name="Kim J."/>
            <person name="Kim J."/>
            <person name="Hong S."/>
            <person name="Lee C."/>
        </authorList>
    </citation>
    <scope>NUCLEOTIDE SEQUENCE [LARGE SCALE GENOMIC DNA]</scope>
    <source>
        <strain evidence="6 7">JR-1</strain>
    </source>
</reference>
<comment type="similarity">
    <text evidence="2">Belongs to the universal stress protein A family.</text>
</comment>
<dbReference type="SUPFAM" id="SSF52402">
    <property type="entry name" value="Adenine nucleotide alpha hydrolases-like"/>
    <property type="match status" value="2"/>
</dbReference>
<keyword evidence="3" id="KW-0963">Cytoplasm</keyword>
<evidence type="ECO:0000256" key="1">
    <source>
        <dbReference type="ARBA" id="ARBA00004496"/>
    </source>
</evidence>
<accession>A0A024E3G8</accession>
<dbReference type="OrthoDB" id="6996105at2"/>
<dbReference type="HOGENOM" id="CLU_049301_1_0_6"/>
<dbReference type="AlphaFoldDB" id="A0A024E3G8"/>
<dbReference type="RefSeq" id="WP_010460599.1">
    <property type="nucleotide sequence ID" value="NZ_CP005960.1"/>
</dbReference>
<name>A0A024E3G8_9PSED</name>
<dbReference type="Proteomes" id="UP000026913">
    <property type="component" value="Chromosome"/>
</dbReference>
<evidence type="ECO:0000256" key="3">
    <source>
        <dbReference type="ARBA" id="ARBA00022490"/>
    </source>
</evidence>
<dbReference type="KEGG" id="pman:OU5_0243"/>
<dbReference type="Gene3D" id="3.40.50.12370">
    <property type="match status" value="1"/>
</dbReference>
<dbReference type="PANTHER" id="PTHR47892">
    <property type="entry name" value="UNIVERSAL STRESS PROTEIN E"/>
    <property type="match status" value="1"/>
</dbReference>
<comment type="subcellular location">
    <subcellularLocation>
        <location evidence="1">Cytoplasm</location>
    </subcellularLocation>
</comment>
<evidence type="ECO:0000256" key="2">
    <source>
        <dbReference type="ARBA" id="ARBA00008791"/>
    </source>
</evidence>
<dbReference type="InterPro" id="IPR006016">
    <property type="entry name" value="UspA"/>
</dbReference>